<sequence>MTATQPAMPLAVTVTMTGVVAKTIAAHVKPEPHRKGKQVAMWPPVPCNGIKLKPKEACAVMWAKQNPAGTKEDFNKWYVKCSQVVCKAYMKDGIDQAMD</sequence>
<evidence type="ECO:0000313" key="2">
    <source>
        <dbReference type="Proteomes" id="UP000184267"/>
    </source>
</evidence>
<proteinExistence type="predicted"/>
<reference evidence="1 2" key="1">
    <citation type="submission" date="2016-10" db="EMBL/GenBank/DDBJ databases">
        <title>Genome sequence of the basidiomycete white-rot fungus Trametes pubescens.</title>
        <authorList>
            <person name="Makela M.R."/>
            <person name="Granchi Z."/>
            <person name="Peng M."/>
            <person name="De Vries R.P."/>
            <person name="Grigoriev I."/>
            <person name="Riley R."/>
            <person name="Hilden K."/>
        </authorList>
    </citation>
    <scope>NUCLEOTIDE SEQUENCE [LARGE SCALE GENOMIC DNA]</scope>
    <source>
        <strain evidence="1 2">FBCC735</strain>
    </source>
</reference>
<evidence type="ECO:0000313" key="1">
    <source>
        <dbReference type="EMBL" id="OJT02087.1"/>
    </source>
</evidence>
<organism evidence="1 2">
    <name type="scientific">Trametes pubescens</name>
    <name type="common">White-rot fungus</name>
    <dbReference type="NCBI Taxonomy" id="154538"/>
    <lineage>
        <taxon>Eukaryota</taxon>
        <taxon>Fungi</taxon>
        <taxon>Dikarya</taxon>
        <taxon>Basidiomycota</taxon>
        <taxon>Agaricomycotina</taxon>
        <taxon>Agaricomycetes</taxon>
        <taxon>Polyporales</taxon>
        <taxon>Polyporaceae</taxon>
        <taxon>Trametes</taxon>
    </lineage>
</organism>
<dbReference type="OrthoDB" id="10522215at2759"/>
<dbReference type="Proteomes" id="UP000184267">
    <property type="component" value="Unassembled WGS sequence"/>
</dbReference>
<dbReference type="EMBL" id="MNAD01001703">
    <property type="protein sequence ID" value="OJT02087.1"/>
    <property type="molecule type" value="Genomic_DNA"/>
</dbReference>
<dbReference type="AlphaFoldDB" id="A0A1M2V3G5"/>
<name>A0A1M2V3G5_TRAPU</name>
<keyword evidence="2" id="KW-1185">Reference proteome</keyword>
<comment type="caution">
    <text evidence="1">The sequence shown here is derived from an EMBL/GenBank/DDBJ whole genome shotgun (WGS) entry which is preliminary data.</text>
</comment>
<gene>
    <name evidence="1" type="ORF">TRAPUB_7444</name>
</gene>
<protein>
    <submittedName>
        <fullName evidence="1">Uncharacterized protein</fullName>
    </submittedName>
</protein>
<accession>A0A1M2V3G5</accession>